<evidence type="ECO:0000313" key="2">
    <source>
        <dbReference type="Proteomes" id="UP000579531"/>
    </source>
</evidence>
<protein>
    <submittedName>
        <fullName evidence="1">Uncharacterized protein</fullName>
    </submittedName>
</protein>
<dbReference type="AlphaFoldDB" id="A0AA89TFV7"/>
<gene>
    <name evidence="1" type="ORF">HNR72_002012</name>
</gene>
<keyword evidence="2" id="KW-1185">Reference proteome</keyword>
<evidence type="ECO:0000313" key="1">
    <source>
        <dbReference type="EMBL" id="MBB5810984.1"/>
    </source>
</evidence>
<sequence>MSLTAVSFRELKQYPRWGKPLAITEFGTCAYPGGPEAGGMGWGIVDYDREPPETKGNPVRSERVQAEYVGGLLDVFASMGLYAAMAFEFISADARTTRTPPA</sequence>
<accession>A0AA89TFV7</accession>
<name>A0AA89TFV7_STRCU</name>
<dbReference type="Gene3D" id="3.20.20.80">
    <property type="entry name" value="Glycosidases"/>
    <property type="match status" value="1"/>
</dbReference>
<proteinExistence type="predicted"/>
<dbReference type="EMBL" id="JACHLX010000001">
    <property type="protein sequence ID" value="MBB5810984.1"/>
    <property type="molecule type" value="Genomic_DNA"/>
</dbReference>
<dbReference type="InterPro" id="IPR017853">
    <property type="entry name" value="GH"/>
</dbReference>
<comment type="caution">
    <text evidence="1">The sequence shown here is derived from an EMBL/GenBank/DDBJ whole genome shotgun (WGS) entry which is preliminary data.</text>
</comment>
<organism evidence="1 2">
    <name type="scientific">Streptomyces collinus</name>
    <dbReference type="NCBI Taxonomy" id="42684"/>
    <lineage>
        <taxon>Bacteria</taxon>
        <taxon>Bacillati</taxon>
        <taxon>Actinomycetota</taxon>
        <taxon>Actinomycetes</taxon>
        <taxon>Kitasatosporales</taxon>
        <taxon>Streptomycetaceae</taxon>
        <taxon>Streptomyces</taxon>
    </lineage>
</organism>
<dbReference type="SUPFAM" id="SSF51445">
    <property type="entry name" value="(Trans)glycosidases"/>
    <property type="match status" value="1"/>
</dbReference>
<reference evidence="1 2" key="1">
    <citation type="submission" date="2020-08" db="EMBL/GenBank/DDBJ databases">
        <title>Sequencing the genomes of 1000 actinobacteria strains.</title>
        <authorList>
            <person name="Klenk H.-P."/>
        </authorList>
    </citation>
    <scope>NUCLEOTIDE SEQUENCE [LARGE SCALE GENOMIC DNA]</scope>
    <source>
        <strain evidence="1 2">DSM 40129</strain>
    </source>
</reference>
<dbReference type="Proteomes" id="UP000579531">
    <property type="component" value="Unassembled WGS sequence"/>
</dbReference>